<evidence type="ECO:0000313" key="1">
    <source>
        <dbReference type="EMBL" id="MDX8480837.1"/>
    </source>
</evidence>
<reference evidence="1 2" key="1">
    <citation type="submission" date="2023-08" db="EMBL/GenBank/DDBJ databases">
        <title>Implementing the SeqCode for naming new Mesorhizobium species isolated from Vachellia karroo root nodules.</title>
        <authorList>
            <person name="Van Lill M."/>
        </authorList>
    </citation>
    <scope>NUCLEOTIDE SEQUENCE [LARGE SCALE GENOMIC DNA]</scope>
    <source>
        <strain evidence="1 2">VK24D</strain>
    </source>
</reference>
<keyword evidence="2" id="KW-1185">Reference proteome</keyword>
<dbReference type="EMBL" id="JAVIIW010000024">
    <property type="protein sequence ID" value="MDX8480837.1"/>
    <property type="molecule type" value="Genomic_DNA"/>
</dbReference>
<comment type="caution">
    <text evidence="1">The sequence shown here is derived from an EMBL/GenBank/DDBJ whole genome shotgun (WGS) entry which is preliminary data.</text>
</comment>
<accession>A0ABU4Y1K5</accession>
<dbReference type="Proteomes" id="UP001287059">
    <property type="component" value="Unassembled WGS sequence"/>
</dbReference>
<protein>
    <submittedName>
        <fullName evidence="1">Uncharacterized protein</fullName>
    </submittedName>
</protein>
<name>A0ABU4Y1K5_9HYPH</name>
<proteinExistence type="predicted"/>
<dbReference type="RefSeq" id="WP_320256487.1">
    <property type="nucleotide sequence ID" value="NZ_JAVIIW010000024.1"/>
</dbReference>
<sequence length="56" mass="6198">MMVAKAAAKFDGDRARLGDRYPQLYKPNSGANDAHAAVPPKRRRALRLAVVMSLKF</sequence>
<evidence type="ECO:0000313" key="2">
    <source>
        <dbReference type="Proteomes" id="UP001287059"/>
    </source>
</evidence>
<gene>
    <name evidence="1" type="ORF">RFN28_20600</name>
</gene>
<organism evidence="1 2">
    <name type="scientific">Mesorhizobium album</name>
    <dbReference type="NCBI Taxonomy" id="3072314"/>
    <lineage>
        <taxon>Bacteria</taxon>
        <taxon>Pseudomonadati</taxon>
        <taxon>Pseudomonadota</taxon>
        <taxon>Alphaproteobacteria</taxon>
        <taxon>Hyphomicrobiales</taxon>
        <taxon>Phyllobacteriaceae</taxon>
        <taxon>Mesorhizobium</taxon>
    </lineage>
</organism>